<sequence>MQMPTLSTIRSYKSERKQNVYLMWQLNQKRSRQYFMCECDLNAKRINQFSKDTNLQKLQKNQRDKTKQLKGVIDSQYKINQQNLLQSKDQARIIPNLIIKIFQQIANY</sequence>
<dbReference type="RefSeq" id="XP_001025905.2">
    <property type="nucleotide sequence ID" value="XM_001025905.2"/>
</dbReference>
<name>Q24CU8_TETTS</name>
<accession>Q24CU8</accession>
<dbReference type="KEGG" id="tet:TTHERM_00713540"/>
<reference evidence="2" key="1">
    <citation type="journal article" date="2006" name="PLoS Biol.">
        <title>Macronuclear genome sequence of the ciliate Tetrahymena thermophila, a model eukaryote.</title>
        <authorList>
            <person name="Eisen J.A."/>
            <person name="Coyne R.S."/>
            <person name="Wu M."/>
            <person name="Wu D."/>
            <person name="Thiagarajan M."/>
            <person name="Wortman J.R."/>
            <person name="Badger J.H."/>
            <person name="Ren Q."/>
            <person name="Amedeo P."/>
            <person name="Jones K.M."/>
            <person name="Tallon L.J."/>
            <person name="Delcher A.L."/>
            <person name="Salzberg S.L."/>
            <person name="Silva J.C."/>
            <person name="Haas B.J."/>
            <person name="Majoros W.H."/>
            <person name="Farzad M."/>
            <person name="Carlton J.M."/>
            <person name="Smith R.K. Jr."/>
            <person name="Garg J."/>
            <person name="Pearlman R.E."/>
            <person name="Karrer K.M."/>
            <person name="Sun L."/>
            <person name="Manning G."/>
            <person name="Elde N.C."/>
            <person name="Turkewitz A.P."/>
            <person name="Asai D.J."/>
            <person name="Wilkes D.E."/>
            <person name="Wang Y."/>
            <person name="Cai H."/>
            <person name="Collins K."/>
            <person name="Stewart B.A."/>
            <person name="Lee S.R."/>
            <person name="Wilamowska K."/>
            <person name="Weinberg Z."/>
            <person name="Ruzzo W.L."/>
            <person name="Wloga D."/>
            <person name="Gaertig J."/>
            <person name="Frankel J."/>
            <person name="Tsao C.-C."/>
            <person name="Gorovsky M.A."/>
            <person name="Keeling P.J."/>
            <person name="Waller R.F."/>
            <person name="Patron N.J."/>
            <person name="Cherry J.M."/>
            <person name="Stover N.A."/>
            <person name="Krieger C.J."/>
            <person name="del Toro C."/>
            <person name="Ryder H.F."/>
            <person name="Williamson S.C."/>
            <person name="Barbeau R.A."/>
            <person name="Hamilton E.P."/>
            <person name="Orias E."/>
        </authorList>
    </citation>
    <scope>NUCLEOTIDE SEQUENCE [LARGE SCALE GENOMIC DNA]</scope>
    <source>
        <strain evidence="2">SB210</strain>
    </source>
</reference>
<gene>
    <name evidence="1" type="ORF">TTHERM_00713540</name>
</gene>
<proteinExistence type="predicted"/>
<keyword evidence="2" id="KW-1185">Reference proteome</keyword>
<dbReference type="InParanoid" id="Q24CU8"/>
<evidence type="ECO:0000313" key="2">
    <source>
        <dbReference type="Proteomes" id="UP000009168"/>
    </source>
</evidence>
<dbReference type="HOGENOM" id="CLU_2502905_0_0_1"/>
<protein>
    <submittedName>
        <fullName evidence="1">Uncharacterized protein</fullName>
    </submittedName>
</protein>
<dbReference type="Proteomes" id="UP000009168">
    <property type="component" value="Unassembled WGS sequence"/>
</dbReference>
<dbReference type="EMBL" id="GG662338">
    <property type="protein sequence ID" value="EAS05660.2"/>
    <property type="molecule type" value="Genomic_DNA"/>
</dbReference>
<evidence type="ECO:0000313" key="1">
    <source>
        <dbReference type="EMBL" id="EAS05660.2"/>
    </source>
</evidence>
<organism evidence="1 2">
    <name type="scientific">Tetrahymena thermophila (strain SB210)</name>
    <dbReference type="NCBI Taxonomy" id="312017"/>
    <lineage>
        <taxon>Eukaryota</taxon>
        <taxon>Sar</taxon>
        <taxon>Alveolata</taxon>
        <taxon>Ciliophora</taxon>
        <taxon>Intramacronucleata</taxon>
        <taxon>Oligohymenophorea</taxon>
        <taxon>Hymenostomatida</taxon>
        <taxon>Tetrahymenina</taxon>
        <taxon>Tetrahymenidae</taxon>
        <taxon>Tetrahymena</taxon>
    </lineage>
</organism>
<dbReference type="AlphaFoldDB" id="Q24CU8"/>
<dbReference type="GeneID" id="7825164"/>